<dbReference type="SUPFAM" id="SSF56529">
    <property type="entry name" value="FAH"/>
    <property type="match status" value="1"/>
</dbReference>
<dbReference type="FunFam" id="3.90.850.10:FF:000002">
    <property type="entry name" value="2-hydroxyhepta-2,4-diene-1,7-dioate isomerase"/>
    <property type="match status" value="1"/>
</dbReference>
<gene>
    <name evidence="4" type="ORF">KSF_009990</name>
</gene>
<dbReference type="RefSeq" id="WP_220201884.1">
    <property type="nucleotide sequence ID" value="NZ_BNJK01000001.1"/>
</dbReference>
<dbReference type="AlphaFoldDB" id="A0A8J3IJX8"/>
<dbReference type="Proteomes" id="UP000597444">
    <property type="component" value="Unassembled WGS sequence"/>
</dbReference>
<comment type="caution">
    <text evidence="4">The sequence shown here is derived from an EMBL/GenBank/DDBJ whole genome shotgun (WGS) entry which is preliminary data.</text>
</comment>
<reference evidence="4" key="1">
    <citation type="submission" date="2020-10" db="EMBL/GenBank/DDBJ databases">
        <title>Taxonomic study of unclassified bacteria belonging to the class Ktedonobacteria.</title>
        <authorList>
            <person name="Yabe S."/>
            <person name="Wang C.M."/>
            <person name="Zheng Y."/>
            <person name="Sakai Y."/>
            <person name="Cavaletti L."/>
            <person name="Monciardini P."/>
            <person name="Donadio S."/>
        </authorList>
    </citation>
    <scope>NUCLEOTIDE SEQUENCE</scope>
    <source>
        <strain evidence="4">ID150040</strain>
    </source>
</reference>
<organism evidence="4 5">
    <name type="scientific">Reticulibacter mediterranei</name>
    <dbReference type="NCBI Taxonomy" id="2778369"/>
    <lineage>
        <taxon>Bacteria</taxon>
        <taxon>Bacillati</taxon>
        <taxon>Chloroflexota</taxon>
        <taxon>Ktedonobacteria</taxon>
        <taxon>Ktedonobacterales</taxon>
        <taxon>Reticulibacteraceae</taxon>
        <taxon>Reticulibacter</taxon>
    </lineage>
</organism>
<dbReference type="PANTHER" id="PTHR42796">
    <property type="entry name" value="FUMARYLACETOACETATE HYDROLASE DOMAIN-CONTAINING PROTEIN 2A-RELATED"/>
    <property type="match status" value="1"/>
</dbReference>
<sequence length="301" mass="32611">MQLLTFQSAQGLKLGIKTERGVIDVAAARSALGGHNQVVETIDGLCTTGTRALAALSELVAATQGHDGTASWLLREEDLQVGPSVSPLGKIICIGLNYRRHAAESGMAVPTSPVLFPKYSNTLAASGEAVPLQTNAVQYDYEAELAVVIGQQARDVSEDRALDYVLGYSNANDLSARDLQFRTNQWMLGKTLDKFLPIGPYLVTADEVSDPQNLAIRCWLNGELRQDSTTGDMVFSVAYLISYLSQYMTLEPGDIIVTGTPEGVILGMKEQVWVKPGDEIVVEVEKLGRLTNIMSEHVSPR</sequence>
<dbReference type="GO" id="GO:0046872">
    <property type="term" value="F:metal ion binding"/>
    <property type="evidence" value="ECO:0007669"/>
    <property type="project" value="UniProtKB-KW"/>
</dbReference>
<evidence type="ECO:0000313" key="4">
    <source>
        <dbReference type="EMBL" id="GHO90951.1"/>
    </source>
</evidence>
<dbReference type="GO" id="GO:0016853">
    <property type="term" value="F:isomerase activity"/>
    <property type="evidence" value="ECO:0007669"/>
    <property type="project" value="UniProtKB-ARBA"/>
</dbReference>
<evidence type="ECO:0000256" key="2">
    <source>
        <dbReference type="ARBA" id="ARBA00022723"/>
    </source>
</evidence>
<name>A0A8J3IJX8_9CHLR</name>
<dbReference type="InterPro" id="IPR051121">
    <property type="entry name" value="FAH"/>
</dbReference>
<dbReference type="PANTHER" id="PTHR42796:SF4">
    <property type="entry name" value="FUMARYLACETOACETATE HYDROLASE DOMAIN-CONTAINING PROTEIN 2A"/>
    <property type="match status" value="1"/>
</dbReference>
<proteinExistence type="inferred from homology"/>
<dbReference type="InterPro" id="IPR011234">
    <property type="entry name" value="Fumarylacetoacetase-like_C"/>
</dbReference>
<dbReference type="GO" id="GO:0019752">
    <property type="term" value="P:carboxylic acid metabolic process"/>
    <property type="evidence" value="ECO:0007669"/>
    <property type="project" value="UniProtKB-ARBA"/>
</dbReference>
<comment type="similarity">
    <text evidence="1">Belongs to the FAH family.</text>
</comment>
<dbReference type="Gene3D" id="3.90.850.10">
    <property type="entry name" value="Fumarylacetoacetase-like, C-terminal domain"/>
    <property type="match status" value="1"/>
</dbReference>
<keyword evidence="2" id="KW-0479">Metal-binding</keyword>
<dbReference type="EMBL" id="BNJK01000001">
    <property type="protein sequence ID" value="GHO90951.1"/>
    <property type="molecule type" value="Genomic_DNA"/>
</dbReference>
<evidence type="ECO:0000259" key="3">
    <source>
        <dbReference type="Pfam" id="PF01557"/>
    </source>
</evidence>
<keyword evidence="5" id="KW-1185">Reference proteome</keyword>
<protein>
    <recommendedName>
        <fullName evidence="3">Fumarylacetoacetase-like C-terminal domain-containing protein</fullName>
    </recommendedName>
</protein>
<evidence type="ECO:0000256" key="1">
    <source>
        <dbReference type="ARBA" id="ARBA00010211"/>
    </source>
</evidence>
<dbReference type="InterPro" id="IPR036663">
    <property type="entry name" value="Fumarylacetoacetase_C_sf"/>
</dbReference>
<evidence type="ECO:0000313" key="5">
    <source>
        <dbReference type="Proteomes" id="UP000597444"/>
    </source>
</evidence>
<dbReference type="Pfam" id="PF01557">
    <property type="entry name" value="FAA_hydrolase"/>
    <property type="match status" value="1"/>
</dbReference>
<accession>A0A8J3IJX8</accession>
<feature type="domain" description="Fumarylacetoacetase-like C-terminal" evidence="3">
    <location>
        <begin position="90"/>
        <end position="292"/>
    </location>
</feature>